<dbReference type="GO" id="GO:0005886">
    <property type="term" value="C:plasma membrane"/>
    <property type="evidence" value="ECO:0007669"/>
    <property type="project" value="UniProtKB-SubCell"/>
</dbReference>
<evidence type="ECO:0000256" key="7">
    <source>
        <dbReference type="SAM" id="Phobius"/>
    </source>
</evidence>
<sequence length="518" mass="52375">MTTSAVPPHRKWGTFAIGCLLMVVPGIDLTALNLAVPHITADLAPSATQILWIADIYGFTLAGLLITMGAVGDRVGHRTLLLTGVAVFAAASALTAYAWSPELLIAARALLGAAGATLMPSALALIRRVFADPKERTMAVGAFFGSAALAVGLGPVIGGGLMERFWWGSVFLINVPIMATILAAGVALLPRSPGHGQGGVDALSVPLSAAAVLGPVYAIKEAAAHGVAVAQVPTGLAIGAVGLALFLWRQTRLAHPLIDLRLLRRPAFAGAVSINLFAMFALVAQSLIFSLYFQLVLGWSPLRAGLAGLPGAVGAALGGAALAAPLISAVGRARTVAIGLVIAATSYAAFFWFGTDPSYPLMVVPIVLGGLGMGMAMTVTGDTVLASVPRHRAGAASAISETASELGGALGMALLGSVVTAVYRRSLDLPPGLPAGARHAARDSLGAAVEAAASLPSALAARVVDASRLAYVDGMHAAMLCSAAMAVCVAAASLVTLRRVPKVIPDEAKEETSVPAAA</sequence>
<evidence type="ECO:0000256" key="4">
    <source>
        <dbReference type="ARBA" id="ARBA00022692"/>
    </source>
</evidence>
<evidence type="ECO:0000313" key="9">
    <source>
        <dbReference type="EMBL" id="GLW66162.1"/>
    </source>
</evidence>
<proteinExistence type="predicted"/>
<evidence type="ECO:0000256" key="5">
    <source>
        <dbReference type="ARBA" id="ARBA00022989"/>
    </source>
</evidence>
<dbReference type="RefSeq" id="WP_067917467.1">
    <property type="nucleotide sequence ID" value="NZ_BSRZ01000013.1"/>
</dbReference>
<organism evidence="9 10">
    <name type="scientific">Actinomadura rubrobrunea</name>
    <dbReference type="NCBI Taxonomy" id="115335"/>
    <lineage>
        <taxon>Bacteria</taxon>
        <taxon>Bacillati</taxon>
        <taxon>Actinomycetota</taxon>
        <taxon>Actinomycetes</taxon>
        <taxon>Streptosporangiales</taxon>
        <taxon>Thermomonosporaceae</taxon>
        <taxon>Actinomadura</taxon>
    </lineage>
</organism>
<protein>
    <submittedName>
        <fullName evidence="9">MFS transporter</fullName>
    </submittedName>
</protein>
<feature type="transmembrane region" description="Helical" evidence="7">
    <location>
        <begin position="268"/>
        <end position="292"/>
    </location>
</feature>
<keyword evidence="6 7" id="KW-0472">Membrane</keyword>
<dbReference type="InterPro" id="IPR011701">
    <property type="entry name" value="MFS"/>
</dbReference>
<dbReference type="Gene3D" id="1.20.1250.20">
    <property type="entry name" value="MFS general substrate transporter like domains"/>
    <property type="match status" value="1"/>
</dbReference>
<evidence type="ECO:0000256" key="2">
    <source>
        <dbReference type="ARBA" id="ARBA00022448"/>
    </source>
</evidence>
<feature type="transmembrane region" description="Helical" evidence="7">
    <location>
        <begin position="359"/>
        <end position="385"/>
    </location>
</feature>
<dbReference type="Proteomes" id="UP001165124">
    <property type="component" value="Unassembled WGS sequence"/>
</dbReference>
<feature type="transmembrane region" description="Helical" evidence="7">
    <location>
        <begin position="477"/>
        <end position="497"/>
    </location>
</feature>
<feature type="transmembrane region" description="Helical" evidence="7">
    <location>
        <begin position="12"/>
        <end position="35"/>
    </location>
</feature>
<evidence type="ECO:0000256" key="6">
    <source>
        <dbReference type="ARBA" id="ARBA00023136"/>
    </source>
</evidence>
<feature type="transmembrane region" description="Helical" evidence="7">
    <location>
        <begin position="105"/>
        <end position="126"/>
    </location>
</feature>
<dbReference type="SUPFAM" id="SSF103473">
    <property type="entry name" value="MFS general substrate transporter"/>
    <property type="match status" value="1"/>
</dbReference>
<reference evidence="9" key="1">
    <citation type="submission" date="2023-02" db="EMBL/GenBank/DDBJ databases">
        <title>Actinomadura rubrobrunea NBRC 14622.</title>
        <authorList>
            <person name="Ichikawa N."/>
            <person name="Sato H."/>
            <person name="Tonouchi N."/>
        </authorList>
    </citation>
    <scope>NUCLEOTIDE SEQUENCE</scope>
    <source>
        <strain evidence="9">NBRC 14622</strain>
    </source>
</reference>
<dbReference type="CDD" id="cd17321">
    <property type="entry name" value="MFS_MMR_MDR_like"/>
    <property type="match status" value="1"/>
</dbReference>
<name>A0A9W6Q0R2_9ACTN</name>
<feature type="transmembrane region" description="Helical" evidence="7">
    <location>
        <begin position="336"/>
        <end position="353"/>
    </location>
</feature>
<dbReference type="EMBL" id="BSRZ01000013">
    <property type="protein sequence ID" value="GLW66162.1"/>
    <property type="molecule type" value="Genomic_DNA"/>
</dbReference>
<keyword evidence="5 7" id="KW-1133">Transmembrane helix</keyword>
<evidence type="ECO:0000313" key="10">
    <source>
        <dbReference type="Proteomes" id="UP001165124"/>
    </source>
</evidence>
<keyword evidence="3" id="KW-1003">Cell membrane</keyword>
<feature type="transmembrane region" description="Helical" evidence="7">
    <location>
        <begin position="200"/>
        <end position="219"/>
    </location>
</feature>
<feature type="transmembrane region" description="Helical" evidence="7">
    <location>
        <begin position="50"/>
        <end position="72"/>
    </location>
</feature>
<evidence type="ECO:0000256" key="3">
    <source>
        <dbReference type="ARBA" id="ARBA00022475"/>
    </source>
</evidence>
<accession>A0A9W6Q0R2</accession>
<feature type="transmembrane region" description="Helical" evidence="7">
    <location>
        <begin position="304"/>
        <end position="324"/>
    </location>
</feature>
<evidence type="ECO:0000256" key="1">
    <source>
        <dbReference type="ARBA" id="ARBA00004651"/>
    </source>
</evidence>
<dbReference type="PANTHER" id="PTHR42718:SF47">
    <property type="entry name" value="METHYL VIOLOGEN RESISTANCE PROTEIN SMVA"/>
    <property type="match status" value="1"/>
</dbReference>
<comment type="subcellular location">
    <subcellularLocation>
        <location evidence="1">Cell membrane</location>
        <topology evidence="1">Multi-pass membrane protein</topology>
    </subcellularLocation>
</comment>
<feature type="transmembrane region" description="Helical" evidence="7">
    <location>
        <begin position="165"/>
        <end position="188"/>
    </location>
</feature>
<dbReference type="InterPro" id="IPR036259">
    <property type="entry name" value="MFS_trans_sf"/>
</dbReference>
<feature type="transmembrane region" description="Helical" evidence="7">
    <location>
        <begin position="406"/>
        <end position="423"/>
    </location>
</feature>
<feature type="transmembrane region" description="Helical" evidence="7">
    <location>
        <begin position="138"/>
        <end position="159"/>
    </location>
</feature>
<keyword evidence="4 7" id="KW-0812">Transmembrane</keyword>
<dbReference type="PANTHER" id="PTHR42718">
    <property type="entry name" value="MAJOR FACILITATOR SUPERFAMILY MULTIDRUG TRANSPORTER MFSC"/>
    <property type="match status" value="1"/>
</dbReference>
<dbReference type="Gene3D" id="1.20.1720.10">
    <property type="entry name" value="Multidrug resistance protein D"/>
    <property type="match status" value="1"/>
</dbReference>
<dbReference type="GO" id="GO:0022857">
    <property type="term" value="F:transmembrane transporter activity"/>
    <property type="evidence" value="ECO:0007669"/>
    <property type="project" value="InterPro"/>
</dbReference>
<keyword evidence="2" id="KW-0813">Transport</keyword>
<keyword evidence="10" id="KW-1185">Reference proteome</keyword>
<dbReference type="InterPro" id="IPR020846">
    <property type="entry name" value="MFS_dom"/>
</dbReference>
<feature type="transmembrane region" description="Helical" evidence="7">
    <location>
        <begin position="79"/>
        <end position="99"/>
    </location>
</feature>
<comment type="caution">
    <text evidence="9">The sequence shown here is derived from an EMBL/GenBank/DDBJ whole genome shotgun (WGS) entry which is preliminary data.</text>
</comment>
<feature type="transmembrane region" description="Helical" evidence="7">
    <location>
        <begin position="225"/>
        <end position="248"/>
    </location>
</feature>
<dbReference type="PROSITE" id="PS50850">
    <property type="entry name" value="MFS"/>
    <property type="match status" value="1"/>
</dbReference>
<dbReference type="AlphaFoldDB" id="A0A9W6Q0R2"/>
<dbReference type="Pfam" id="PF07690">
    <property type="entry name" value="MFS_1"/>
    <property type="match status" value="1"/>
</dbReference>
<gene>
    <name evidence="9" type="ORF">Arub01_44060</name>
</gene>
<feature type="domain" description="Major facilitator superfamily (MFS) profile" evidence="8">
    <location>
        <begin position="14"/>
        <end position="501"/>
    </location>
</feature>
<evidence type="ECO:0000259" key="8">
    <source>
        <dbReference type="PROSITE" id="PS50850"/>
    </source>
</evidence>